<name>G0V1M5_TRYCI</name>
<dbReference type="VEuPathDB" id="TriTrypDB:TcIL3000.11.10180"/>
<dbReference type="PANTHER" id="PTHR42180:SF4">
    <property type="entry name" value="CALPONIN-HOMOLOGY (CH) DOMAIN-CONTAINING PROTEIN"/>
    <property type="match status" value="1"/>
</dbReference>
<evidence type="ECO:0000256" key="1">
    <source>
        <dbReference type="SAM" id="Coils"/>
    </source>
</evidence>
<gene>
    <name evidence="2" type="ORF">TCIL3000_11_10180</name>
</gene>
<dbReference type="AlphaFoldDB" id="G0V1M5"/>
<dbReference type="PANTHER" id="PTHR42180">
    <property type="entry name" value="HOMOLOGY DOMAIN-CONTAINING PROTEIN,PUTATIVE-RELATED"/>
    <property type="match status" value="1"/>
</dbReference>
<protein>
    <submittedName>
        <fullName evidence="2">Uncharacterized protein TCIL3000_11_10180</fullName>
    </submittedName>
</protein>
<feature type="coiled-coil region" evidence="1">
    <location>
        <begin position="205"/>
        <end position="272"/>
    </location>
</feature>
<reference evidence="2" key="1">
    <citation type="journal article" date="2012" name="Proc. Natl. Acad. Sci. U.S.A.">
        <title>Antigenic diversity is generated by distinct evolutionary mechanisms in African trypanosome species.</title>
        <authorList>
            <person name="Jackson A.P."/>
            <person name="Berry A."/>
            <person name="Aslett M."/>
            <person name="Allison H.C."/>
            <person name="Burton P."/>
            <person name="Vavrova-Anderson J."/>
            <person name="Brown R."/>
            <person name="Browne H."/>
            <person name="Corton N."/>
            <person name="Hauser H."/>
            <person name="Gamble J."/>
            <person name="Gilderthorp R."/>
            <person name="Marcello L."/>
            <person name="McQuillan J."/>
            <person name="Otto T.D."/>
            <person name="Quail M.A."/>
            <person name="Sanders M.J."/>
            <person name="van Tonder A."/>
            <person name="Ginger M.L."/>
            <person name="Field M.C."/>
            <person name="Barry J.D."/>
            <person name="Hertz-Fowler C."/>
            <person name="Berriman M."/>
        </authorList>
    </citation>
    <scope>NUCLEOTIDE SEQUENCE</scope>
    <source>
        <strain evidence="2">IL3000</strain>
    </source>
</reference>
<proteinExistence type="predicted"/>
<dbReference type="SUPFAM" id="SSF47576">
    <property type="entry name" value="Calponin-homology domain, CH-domain"/>
    <property type="match status" value="1"/>
</dbReference>
<evidence type="ECO:0000313" key="2">
    <source>
        <dbReference type="EMBL" id="CCC95546.1"/>
    </source>
</evidence>
<keyword evidence="1" id="KW-0175">Coiled coil</keyword>
<dbReference type="InterPro" id="IPR036872">
    <property type="entry name" value="CH_dom_sf"/>
</dbReference>
<organism evidence="2">
    <name type="scientific">Trypanosoma congolense (strain IL3000)</name>
    <dbReference type="NCBI Taxonomy" id="1068625"/>
    <lineage>
        <taxon>Eukaryota</taxon>
        <taxon>Discoba</taxon>
        <taxon>Euglenozoa</taxon>
        <taxon>Kinetoplastea</taxon>
        <taxon>Metakinetoplastina</taxon>
        <taxon>Trypanosomatida</taxon>
        <taxon>Trypanosomatidae</taxon>
        <taxon>Trypanosoma</taxon>
        <taxon>Nannomonas</taxon>
    </lineage>
</organism>
<dbReference type="EMBL" id="HE575324">
    <property type="protein sequence ID" value="CCC95546.1"/>
    <property type="molecule type" value="Genomic_DNA"/>
</dbReference>
<sequence length="596" mass="63760">MSSVGREELLKWAAETSGIRSCTKYADLSDGAVLLALANHVFQPASASAFKSVPAYGGMDSAKQNWDALQRIIDQQLPRGLIDCHAVATGKARQCFNTLVIFYFLSRLKCDANFCVDFSSPVDSRVAEFLQSPQSLVSIGKFSAPSLSSSLAAAAVTGTHREGADGVSAHCSERAPPTVAPGALDAGPLFPSRQPGAPCSEALDISGCREQLRRLQARNAELQEELDNERAASRLLLAQQRILVATEIASMTEQLEAQLLILRQQRDQEIRKCSVNIRGEYDALASQIVDAARSGETVSRTPCHFSGKSGDDVSSDTYSSLQRLFEGKFRSMERELGAADSTIHRLRAVVNNQQERLGALQQKIRQICSVVAPTAAAEYAGFVDALLAPLQGEVSQVLVDTIGLRLKSAYAGLKGMRYLVERQCQYGASELREAAGTGNSSAGTCSAFHDFVDIDAAVRESAERTHTQPTMLAGDFFGHSASGVWDARAKAFGAADVISASTSRPKAKVKSCVVNRDPRDIVPPLETHASSNGAAASTVESSVYRSGSTASGADPPDATVLSSTAFGANRTSSLLSVEELERRKAEIMRRCDLSNT</sequence>
<accession>G0V1M5</accession>